<protein>
    <submittedName>
        <fullName evidence="2">Uncharacterized protein</fullName>
    </submittedName>
</protein>
<name>A0A1Y1UJH9_9TREE</name>
<dbReference type="OrthoDB" id="2564326at2759"/>
<dbReference type="EMBL" id="NBSH01000004">
    <property type="protein sequence ID" value="ORX38208.1"/>
    <property type="molecule type" value="Genomic_DNA"/>
</dbReference>
<sequence length="914" mass="100531">MFSQTSTSGVVVSKLGIEACACGDVVTGVLCLKVNTPSDGTRYKIPLLTGWGNMITSSPLIYPFRLSVDDMLPSHYETARRLLSPPTTSRAQTAPQAAPSIELSNDQVVLVGQTSSHGRSTGESSRRGSMSRVDWMIILPFELGVTRSNSGAFSVRLPLPKCLDNVLRLQIASAERDKPMGEVSILTEPKILPVPASTFDSPSKAQKGIPGTPKGKLEQWNDSKDTTDESDEDDACWLEGRFQSTESLSLEWVMASTMPSARLLVEPRWRAERSSINVHFEALIPTLDQILAIETVIPNGWVWSSLSIAGDELMSWRSFDGHSSNIESSWRLPDKGSIATGPALAESENEDDGLDLDQLEDSFTTLRSRSYHNPIIGDACLPTPPVSSHKQVKTGTTLRTTRASSSHASLLRQTMPKELERMDDFSFEINALEEDGPRDAASRTPSATPLRGVHVTNSRGDHGLATPRLTPSPPVTNLSLAHDTTRKFQRPSNDRLFDLEFRSSATEMRSFTLQGTLVPLHRTLVTSSLPLIVPFVKIDHEDAPTSCTVQCDGAALHSRNDQEVGSDVCDISENSIGTFQWPGGGGAAISQKLNGTVKAVLHRKHLEDTSFRLEIAILVDRSSQEIGFRLPSGYASRIQKATLAGINLKTAIGPVVSSSPIQLSGAEIRFGTKGRSGVLLASIALEQTEEANITEDPVEETRIPMAEFEGDGKLILNLRGAWDRRRSRYHGNFAAELEHTGLSFTFPFNTVPELFYRSGDVSSTTWSETRSSSWRSRTLPSWSTLLNIFFIWLLLSLGQQVQRLRTEVAFVAEETRDLRQFGWSFPQSSIVSSEEVTVPRGEDPPPDDKIPDLVTPLEHRELDLGSQDKLSLALGRIVPEHVRWTALFEHPALQSVSNGLDWLWRAVVWLIAPS</sequence>
<feature type="region of interest" description="Disordered" evidence="1">
    <location>
        <begin position="378"/>
        <end position="409"/>
    </location>
</feature>
<evidence type="ECO:0000313" key="2">
    <source>
        <dbReference type="EMBL" id="ORX38208.1"/>
    </source>
</evidence>
<dbReference type="AlphaFoldDB" id="A0A1Y1UJH9"/>
<comment type="caution">
    <text evidence="2">The sequence shown here is derived from an EMBL/GenBank/DDBJ whole genome shotgun (WGS) entry which is preliminary data.</text>
</comment>
<feature type="compositionally biased region" description="Polar residues" evidence="1">
    <location>
        <begin position="386"/>
        <end position="409"/>
    </location>
</feature>
<keyword evidence="3" id="KW-1185">Reference proteome</keyword>
<feature type="region of interest" description="Disordered" evidence="1">
    <location>
        <begin position="433"/>
        <end position="475"/>
    </location>
</feature>
<feature type="compositionally biased region" description="Basic and acidic residues" evidence="1">
    <location>
        <begin position="215"/>
        <end position="227"/>
    </location>
</feature>
<evidence type="ECO:0000313" key="3">
    <source>
        <dbReference type="Proteomes" id="UP000193218"/>
    </source>
</evidence>
<dbReference type="InParanoid" id="A0A1Y1UJH9"/>
<dbReference type="RefSeq" id="XP_021872130.1">
    <property type="nucleotide sequence ID" value="XM_022015238.1"/>
</dbReference>
<accession>A0A1Y1UJH9</accession>
<proteinExistence type="predicted"/>
<dbReference type="GeneID" id="33557046"/>
<reference evidence="2 3" key="1">
    <citation type="submission" date="2017-03" db="EMBL/GenBank/DDBJ databases">
        <title>Widespread Adenine N6-methylation of Active Genes in Fungi.</title>
        <authorList>
            <consortium name="DOE Joint Genome Institute"/>
            <person name="Mondo S.J."/>
            <person name="Dannebaum R.O."/>
            <person name="Kuo R.C."/>
            <person name="Louie K.B."/>
            <person name="Bewick A.J."/>
            <person name="Labutti K."/>
            <person name="Haridas S."/>
            <person name="Kuo A."/>
            <person name="Salamov A."/>
            <person name="Ahrendt S.R."/>
            <person name="Lau R."/>
            <person name="Bowen B.P."/>
            <person name="Lipzen A."/>
            <person name="Sullivan W."/>
            <person name="Andreopoulos W.B."/>
            <person name="Clum A."/>
            <person name="Lindquist E."/>
            <person name="Daum C."/>
            <person name="Northen T.R."/>
            <person name="Ramamoorthy G."/>
            <person name="Schmitz R.J."/>
            <person name="Gryganskyi A."/>
            <person name="Culley D."/>
            <person name="Magnuson J."/>
            <person name="James T.Y."/>
            <person name="O'Malley M.A."/>
            <person name="Stajich J.E."/>
            <person name="Spatafora J.W."/>
            <person name="Visel A."/>
            <person name="Grigoriev I.V."/>
        </authorList>
    </citation>
    <scope>NUCLEOTIDE SEQUENCE [LARGE SCALE GENOMIC DNA]</scope>
    <source>
        <strain evidence="2 3">NRRL Y-17943</strain>
    </source>
</reference>
<gene>
    <name evidence="2" type="ORF">BD324DRAFT_619978</name>
</gene>
<dbReference type="Proteomes" id="UP000193218">
    <property type="component" value="Unassembled WGS sequence"/>
</dbReference>
<organism evidence="2 3">
    <name type="scientific">Kockovaella imperatae</name>
    <dbReference type="NCBI Taxonomy" id="4999"/>
    <lineage>
        <taxon>Eukaryota</taxon>
        <taxon>Fungi</taxon>
        <taxon>Dikarya</taxon>
        <taxon>Basidiomycota</taxon>
        <taxon>Agaricomycotina</taxon>
        <taxon>Tremellomycetes</taxon>
        <taxon>Tremellales</taxon>
        <taxon>Cuniculitremaceae</taxon>
        <taxon>Kockovaella</taxon>
    </lineage>
</organism>
<evidence type="ECO:0000256" key="1">
    <source>
        <dbReference type="SAM" id="MobiDB-lite"/>
    </source>
</evidence>
<feature type="region of interest" description="Disordered" evidence="1">
    <location>
        <begin position="196"/>
        <end position="233"/>
    </location>
</feature>